<sequence length="83" mass="9463">MLDTRTIIEAFVIVLAALGGYKAQGFRPSNNGGKRMSPETRIEINRLWDKTVLVSSCEREHSHVKNRLDSIEEGVKELLRRPQ</sequence>
<name>A0A6M3J278_9ZZZZ</name>
<gene>
    <name evidence="1" type="ORF">MM415B00683_0052</name>
</gene>
<evidence type="ECO:0000313" key="1">
    <source>
        <dbReference type="EMBL" id="QJA62982.1"/>
    </source>
</evidence>
<protein>
    <submittedName>
        <fullName evidence="1">Uncharacterized protein</fullName>
    </submittedName>
</protein>
<organism evidence="1">
    <name type="scientific">viral metagenome</name>
    <dbReference type="NCBI Taxonomy" id="1070528"/>
    <lineage>
        <taxon>unclassified sequences</taxon>
        <taxon>metagenomes</taxon>
        <taxon>organismal metagenomes</taxon>
    </lineage>
</organism>
<dbReference type="EMBL" id="MT141486">
    <property type="protein sequence ID" value="QJA62982.1"/>
    <property type="molecule type" value="Genomic_DNA"/>
</dbReference>
<reference evidence="1" key="1">
    <citation type="submission" date="2020-03" db="EMBL/GenBank/DDBJ databases">
        <title>The deep terrestrial virosphere.</title>
        <authorList>
            <person name="Holmfeldt K."/>
            <person name="Nilsson E."/>
            <person name="Simone D."/>
            <person name="Lopez-Fernandez M."/>
            <person name="Wu X."/>
            <person name="de Brujin I."/>
            <person name="Lundin D."/>
            <person name="Andersson A."/>
            <person name="Bertilsson S."/>
            <person name="Dopson M."/>
        </authorList>
    </citation>
    <scope>NUCLEOTIDE SEQUENCE</scope>
    <source>
        <strain evidence="1">MM415B00683</strain>
    </source>
</reference>
<accession>A0A6M3J278</accession>
<dbReference type="AlphaFoldDB" id="A0A6M3J278"/>
<proteinExistence type="predicted"/>